<dbReference type="PATRIC" id="fig|1432656.3.peg.1559"/>
<dbReference type="Proteomes" id="UP000062043">
    <property type="component" value="Chromosome"/>
</dbReference>
<sequence length="147" mass="17106">MADGSFIPLLIVFAPIFGTVSFVVVMIKRWLDSYVPLKVIVRHRKGRTELIIQTKRKTEYINVFEFIPAECWEVLRRRIRGLEFGRYKLGRYKGAHGEVYSYAISCSGILIKDSNGTKYYLAFNNIQEVIDALLDDNIQEKVIEVRR</sequence>
<accession>A0A0X1KND0</accession>
<dbReference type="AlphaFoldDB" id="A0A0X1KND0"/>
<gene>
    <name evidence="2" type="ORF">X802_07990</name>
</gene>
<dbReference type="KEGG" id="tgy:X802_07990"/>
<feature type="transmembrane region" description="Helical" evidence="1">
    <location>
        <begin position="6"/>
        <end position="27"/>
    </location>
</feature>
<dbReference type="STRING" id="1432656.X802_07990"/>
<protein>
    <recommendedName>
        <fullName evidence="4">Bacterial Pleckstrin homology domain-containing protein</fullName>
    </recommendedName>
</protein>
<keyword evidence="1" id="KW-0472">Membrane</keyword>
<evidence type="ECO:0008006" key="4">
    <source>
        <dbReference type="Google" id="ProtNLM"/>
    </source>
</evidence>
<reference evidence="2 3" key="1">
    <citation type="submission" date="2014-01" db="EMBL/GenBank/DDBJ databases">
        <title>Genome sequencing of Thermococcus guaymasensis.</title>
        <authorList>
            <person name="Zhang X."/>
            <person name="Alvare G."/>
            <person name="Fristensky B."/>
            <person name="Chen L."/>
            <person name="Suen T."/>
            <person name="Chen Q."/>
            <person name="Ma K."/>
        </authorList>
    </citation>
    <scope>NUCLEOTIDE SEQUENCE [LARGE SCALE GENOMIC DNA]</scope>
    <source>
        <strain evidence="2 3">DSM 11113</strain>
    </source>
</reference>
<dbReference type="EMBL" id="CP007140">
    <property type="protein sequence ID" value="AJC72773.1"/>
    <property type="molecule type" value="Genomic_DNA"/>
</dbReference>
<evidence type="ECO:0000313" key="3">
    <source>
        <dbReference type="Proteomes" id="UP000062043"/>
    </source>
</evidence>
<name>A0A0X1KND0_9EURY</name>
<evidence type="ECO:0000313" key="2">
    <source>
        <dbReference type="EMBL" id="AJC72773.1"/>
    </source>
</evidence>
<keyword evidence="1" id="KW-0812">Transmembrane</keyword>
<evidence type="ECO:0000256" key="1">
    <source>
        <dbReference type="SAM" id="Phobius"/>
    </source>
</evidence>
<keyword evidence="3" id="KW-1185">Reference proteome</keyword>
<organism evidence="2 3">
    <name type="scientific">Thermococcus guaymasensis DSM 11113</name>
    <dbReference type="NCBI Taxonomy" id="1432656"/>
    <lineage>
        <taxon>Archaea</taxon>
        <taxon>Methanobacteriati</taxon>
        <taxon>Methanobacteriota</taxon>
        <taxon>Thermococci</taxon>
        <taxon>Thermococcales</taxon>
        <taxon>Thermococcaceae</taxon>
        <taxon>Thermococcus</taxon>
    </lineage>
</organism>
<keyword evidence="1" id="KW-1133">Transmembrane helix</keyword>
<proteinExistence type="predicted"/>